<dbReference type="GO" id="GO:0030163">
    <property type="term" value="P:protein catabolic process"/>
    <property type="evidence" value="ECO:0007669"/>
    <property type="project" value="InterPro"/>
</dbReference>
<feature type="compositionally biased region" description="Basic and acidic residues" evidence="2">
    <location>
        <begin position="15"/>
        <end position="33"/>
    </location>
</feature>
<dbReference type="InterPro" id="IPR014719">
    <property type="entry name" value="Ribosomal_bL12_C/ClpS-like"/>
</dbReference>
<dbReference type="RefSeq" id="WP_145365141.1">
    <property type="nucleotide sequence ID" value="NZ_CP036268.1"/>
</dbReference>
<dbReference type="PANTHER" id="PTHR33473:SF17">
    <property type="entry name" value="ATP-DEPENDENT CLP PROTEASE ADAPTER PROTEIN CLPS1, CHLOROPLASTIC"/>
    <property type="match status" value="1"/>
</dbReference>
<reference evidence="4 5" key="1">
    <citation type="submission" date="2019-02" db="EMBL/GenBank/DDBJ databases">
        <title>Deep-cultivation of Planctomycetes and their phenomic and genomic characterization uncovers novel biology.</title>
        <authorList>
            <person name="Wiegand S."/>
            <person name="Jogler M."/>
            <person name="Boedeker C."/>
            <person name="Pinto D."/>
            <person name="Vollmers J."/>
            <person name="Rivas-Marin E."/>
            <person name="Kohn T."/>
            <person name="Peeters S.H."/>
            <person name="Heuer A."/>
            <person name="Rast P."/>
            <person name="Oberbeckmann S."/>
            <person name="Bunk B."/>
            <person name="Jeske O."/>
            <person name="Meyerdierks A."/>
            <person name="Storesund J.E."/>
            <person name="Kallscheuer N."/>
            <person name="Luecker S."/>
            <person name="Lage O.M."/>
            <person name="Pohl T."/>
            <person name="Merkel B.J."/>
            <person name="Hornburger P."/>
            <person name="Mueller R.-W."/>
            <person name="Bruemmer F."/>
            <person name="Labrenz M."/>
            <person name="Spormann A.M."/>
            <person name="Op den Camp H."/>
            <person name="Overmann J."/>
            <person name="Amann R."/>
            <person name="Jetten M.S.M."/>
            <person name="Mascher T."/>
            <person name="Medema M.H."/>
            <person name="Devos D.P."/>
            <person name="Kaster A.-K."/>
            <person name="Ovreas L."/>
            <person name="Rohde M."/>
            <person name="Galperin M.Y."/>
            <person name="Jogler C."/>
        </authorList>
    </citation>
    <scope>NUCLEOTIDE SEQUENCE [LARGE SCALE GENOMIC DNA]</scope>
    <source>
        <strain evidence="4 5">Pan189</strain>
    </source>
</reference>
<keyword evidence="4" id="KW-0378">Hydrolase</keyword>
<evidence type="ECO:0000313" key="4">
    <source>
        <dbReference type="EMBL" id="QDT39014.1"/>
    </source>
</evidence>
<evidence type="ECO:0000259" key="3">
    <source>
        <dbReference type="Pfam" id="PF02617"/>
    </source>
</evidence>
<keyword evidence="4" id="KW-0645">Protease</keyword>
<organism evidence="4 5">
    <name type="scientific">Stratiformator vulcanicus</name>
    <dbReference type="NCBI Taxonomy" id="2527980"/>
    <lineage>
        <taxon>Bacteria</taxon>
        <taxon>Pseudomonadati</taxon>
        <taxon>Planctomycetota</taxon>
        <taxon>Planctomycetia</taxon>
        <taxon>Planctomycetales</taxon>
        <taxon>Planctomycetaceae</taxon>
        <taxon>Stratiformator</taxon>
    </lineage>
</organism>
<dbReference type="OrthoDB" id="286350at2"/>
<dbReference type="GO" id="GO:0008233">
    <property type="term" value="F:peptidase activity"/>
    <property type="evidence" value="ECO:0007669"/>
    <property type="project" value="UniProtKB-KW"/>
</dbReference>
<sequence length="127" mass="14292">MPGSTTIDETPVEEPIVRPKDSRPETREKADKRPQKKKAPRYAVIVQNDDHHTFPYVTAVLRKICGHPLPKAEELTMQIHVKGQALVWSGSLEVAELKRDQIRGFGPDVFASKTVTFPLGVRIEKLP</sequence>
<protein>
    <recommendedName>
        <fullName evidence="1">ATP-dependent Clp protease adapter protein ClpS</fullName>
    </recommendedName>
</protein>
<dbReference type="Gene3D" id="3.30.1390.10">
    <property type="match status" value="1"/>
</dbReference>
<feature type="domain" description="Adaptor protein ClpS core" evidence="3">
    <location>
        <begin position="37"/>
        <end position="104"/>
    </location>
</feature>
<dbReference type="KEGG" id="svp:Pan189_34150"/>
<accession>A0A517R552</accession>
<dbReference type="AlphaFoldDB" id="A0A517R552"/>
<proteinExistence type="inferred from homology"/>
<evidence type="ECO:0000256" key="2">
    <source>
        <dbReference type="SAM" id="MobiDB-lite"/>
    </source>
</evidence>
<comment type="similarity">
    <text evidence="1">Belongs to the ClpS family.</text>
</comment>
<comment type="function">
    <text evidence="1">Involved in the modulation of the specificity of the ClpAP-mediated ATP-dependent protein degradation.</text>
</comment>
<dbReference type="InterPro" id="IPR022935">
    <property type="entry name" value="ClpS"/>
</dbReference>
<dbReference type="InterPro" id="IPR003769">
    <property type="entry name" value="ClpS_core"/>
</dbReference>
<gene>
    <name evidence="1" type="primary">clpS</name>
    <name evidence="4" type="ORF">Pan189_34150</name>
</gene>
<dbReference type="EMBL" id="CP036268">
    <property type="protein sequence ID" value="QDT39014.1"/>
    <property type="molecule type" value="Genomic_DNA"/>
</dbReference>
<keyword evidence="5" id="KW-1185">Reference proteome</keyword>
<dbReference type="PANTHER" id="PTHR33473">
    <property type="entry name" value="ATP-DEPENDENT CLP PROTEASE ADAPTER PROTEIN CLPS1, CHLOROPLASTIC"/>
    <property type="match status" value="1"/>
</dbReference>
<evidence type="ECO:0000256" key="1">
    <source>
        <dbReference type="HAMAP-Rule" id="MF_00302"/>
    </source>
</evidence>
<dbReference type="GO" id="GO:0006508">
    <property type="term" value="P:proteolysis"/>
    <property type="evidence" value="ECO:0007669"/>
    <property type="project" value="UniProtKB-UniRule"/>
</dbReference>
<dbReference type="Proteomes" id="UP000317318">
    <property type="component" value="Chromosome"/>
</dbReference>
<dbReference type="HAMAP" id="MF_00302">
    <property type="entry name" value="ClpS"/>
    <property type="match status" value="1"/>
</dbReference>
<dbReference type="SUPFAM" id="SSF54736">
    <property type="entry name" value="ClpS-like"/>
    <property type="match status" value="1"/>
</dbReference>
<comment type="subunit">
    <text evidence="1">Binds to the N-terminal domain of the chaperone ClpA.</text>
</comment>
<dbReference type="Pfam" id="PF02617">
    <property type="entry name" value="ClpS"/>
    <property type="match status" value="1"/>
</dbReference>
<feature type="region of interest" description="Disordered" evidence="2">
    <location>
        <begin position="1"/>
        <end position="40"/>
    </location>
</feature>
<evidence type="ECO:0000313" key="5">
    <source>
        <dbReference type="Proteomes" id="UP000317318"/>
    </source>
</evidence>
<name>A0A517R552_9PLAN</name>